<protein>
    <recommendedName>
        <fullName evidence="3">Transporter</fullName>
    </recommendedName>
</protein>
<dbReference type="OrthoDB" id="194048at2"/>
<dbReference type="Proteomes" id="UP000247099">
    <property type="component" value="Unassembled WGS sequence"/>
</dbReference>
<gene>
    <name evidence="1" type="ORF">DDZ13_06390</name>
</gene>
<keyword evidence="2" id="KW-1185">Reference proteome</keyword>
<organism evidence="1 2">
    <name type="scientific">Coraliomargarita sinensis</name>
    <dbReference type="NCBI Taxonomy" id="2174842"/>
    <lineage>
        <taxon>Bacteria</taxon>
        <taxon>Pseudomonadati</taxon>
        <taxon>Verrucomicrobiota</taxon>
        <taxon>Opitutia</taxon>
        <taxon>Puniceicoccales</taxon>
        <taxon>Coraliomargaritaceae</taxon>
        <taxon>Coraliomargarita</taxon>
    </lineage>
</organism>
<evidence type="ECO:0000313" key="2">
    <source>
        <dbReference type="Proteomes" id="UP000247099"/>
    </source>
</evidence>
<accession>A0A317ZN05</accession>
<evidence type="ECO:0008006" key="3">
    <source>
        <dbReference type="Google" id="ProtNLM"/>
    </source>
</evidence>
<name>A0A317ZN05_9BACT</name>
<proteinExistence type="predicted"/>
<dbReference type="AlphaFoldDB" id="A0A317ZN05"/>
<dbReference type="RefSeq" id="WP_110130597.1">
    <property type="nucleotide sequence ID" value="NZ_QHJQ01000003.1"/>
</dbReference>
<reference evidence="1 2" key="1">
    <citation type="submission" date="2018-05" db="EMBL/GenBank/DDBJ databases">
        <title>Coraliomargarita sinensis sp. nov., isolated from a marine solar saltern.</title>
        <authorList>
            <person name="Zhou L.Y."/>
        </authorList>
    </citation>
    <scope>NUCLEOTIDE SEQUENCE [LARGE SCALE GENOMIC DNA]</scope>
    <source>
        <strain evidence="1 2">WN38</strain>
    </source>
</reference>
<dbReference type="EMBL" id="QHJQ01000003">
    <property type="protein sequence ID" value="PXA04791.1"/>
    <property type="molecule type" value="Genomic_DNA"/>
</dbReference>
<evidence type="ECO:0000313" key="1">
    <source>
        <dbReference type="EMBL" id="PXA04791.1"/>
    </source>
</evidence>
<dbReference type="Pfam" id="PF13557">
    <property type="entry name" value="Phenol_MetA_deg"/>
    <property type="match status" value="1"/>
</dbReference>
<dbReference type="InParanoid" id="A0A317ZN05"/>
<sequence length="259" mass="28008">MQLTRTIQYLGLLILSLCALVTVGAEQFKISSGVDYSSGDYGSDVDTEILFVPLTLSYANNPWKAKVTIPWIQIKGPGNVVGGGDGGVIIGDGGTRTTTESGLGDIWTSLSYSVEEIPAEWFYLDLVGKVKIPTADEDRGLGTGEFDYTLQLDFFKPLGQLTPIATVAYKIKGDPDDYELDNVFYISVGADYRLNDKTNIGATLDFQEASSDSSEDSVEIFSYLSHSLNEDWKLTGYTYFGLTDGSPDAGGGLSLSYSL</sequence>
<dbReference type="InterPro" id="IPR025737">
    <property type="entry name" value="FApF"/>
</dbReference>
<comment type="caution">
    <text evidence="1">The sequence shown here is derived from an EMBL/GenBank/DDBJ whole genome shotgun (WGS) entry which is preliminary data.</text>
</comment>